<organism evidence="9 10">
    <name type="scientific">Dialister invisus</name>
    <dbReference type="NCBI Taxonomy" id="218538"/>
    <lineage>
        <taxon>Bacteria</taxon>
        <taxon>Bacillati</taxon>
        <taxon>Bacillota</taxon>
        <taxon>Negativicutes</taxon>
        <taxon>Veillonellales</taxon>
        <taxon>Veillonellaceae</taxon>
        <taxon>Dialister</taxon>
    </lineage>
</organism>
<dbReference type="EMBL" id="JABZMK010000019">
    <property type="protein sequence ID" value="MBF1129320.1"/>
    <property type="molecule type" value="Genomic_DNA"/>
</dbReference>
<evidence type="ECO:0000313" key="10">
    <source>
        <dbReference type="Proteomes" id="UP000757890"/>
    </source>
</evidence>
<comment type="function">
    <text evidence="1 6">Removes the N-terminal methionine from nascent proteins. The N-terminal methionine is often cleaved when the second residue in the primary sequence is small and uncharged (Met-Ala-, Cys, Gly, Pro, Ser, Thr, or Val). Requires deformylation of the N(alpha)-formylated initiator methionine before it can be hydrolyzed.</text>
</comment>
<comment type="similarity">
    <text evidence="6">Belongs to the peptidase M24A family. Methionine aminopeptidase type 1 subfamily.</text>
</comment>
<keyword evidence="4 6" id="KW-0479">Metal-binding</keyword>
<dbReference type="PANTHER" id="PTHR43330">
    <property type="entry name" value="METHIONINE AMINOPEPTIDASE"/>
    <property type="match status" value="1"/>
</dbReference>
<dbReference type="InterPro" id="IPR000994">
    <property type="entry name" value="Pept_M24"/>
</dbReference>
<evidence type="ECO:0000256" key="2">
    <source>
        <dbReference type="ARBA" id="ARBA00022438"/>
    </source>
</evidence>
<dbReference type="RefSeq" id="WP_273013676.1">
    <property type="nucleotide sequence ID" value="NZ_DAWCAF010000036.1"/>
</dbReference>
<dbReference type="PROSITE" id="PS00680">
    <property type="entry name" value="MAP_1"/>
    <property type="match status" value="1"/>
</dbReference>
<dbReference type="NCBIfam" id="TIGR00500">
    <property type="entry name" value="met_pdase_I"/>
    <property type="match status" value="1"/>
</dbReference>
<protein>
    <recommendedName>
        <fullName evidence="6 7">Methionine aminopeptidase</fullName>
        <shortName evidence="6">MAP</shortName>
        <shortName evidence="6">MetAP</shortName>
        <ecNumber evidence="6 7">3.4.11.18</ecNumber>
    </recommendedName>
    <alternativeName>
        <fullName evidence="6">Peptidase M</fullName>
    </alternativeName>
</protein>
<proteinExistence type="inferred from homology"/>
<dbReference type="InterPro" id="IPR036005">
    <property type="entry name" value="Creatinase/aminopeptidase-like"/>
</dbReference>
<feature type="binding site" evidence="6">
    <location>
        <position position="202"/>
    </location>
    <ligand>
        <name>a divalent metal cation</name>
        <dbReference type="ChEBI" id="CHEBI:60240"/>
        <label>2</label>
        <note>catalytic</note>
    </ligand>
</feature>
<feature type="binding site" evidence="6">
    <location>
        <position position="176"/>
    </location>
    <ligand>
        <name>substrate</name>
    </ligand>
</feature>
<accession>A0A930B895</accession>
<dbReference type="Gene3D" id="3.90.230.10">
    <property type="entry name" value="Creatinase/methionine aminopeptidase superfamily"/>
    <property type="match status" value="1"/>
</dbReference>
<comment type="cofactor">
    <cofactor evidence="6">
        <name>Co(2+)</name>
        <dbReference type="ChEBI" id="CHEBI:48828"/>
    </cofactor>
    <cofactor evidence="6">
        <name>Zn(2+)</name>
        <dbReference type="ChEBI" id="CHEBI:29105"/>
    </cofactor>
    <cofactor evidence="6">
        <name>Mn(2+)</name>
        <dbReference type="ChEBI" id="CHEBI:29035"/>
    </cofactor>
    <cofactor evidence="6">
        <name>Fe(2+)</name>
        <dbReference type="ChEBI" id="CHEBI:29033"/>
    </cofactor>
    <text evidence="6">Binds 2 divalent metal cations per subunit. Has a high-affinity and a low affinity metal-binding site. The true nature of the physiological cofactor is under debate. The enzyme is active with cobalt, zinc, manganese or divalent iron ions. Most likely, methionine aminopeptidases function as mononuclear Fe(2+)-metalloproteases under physiological conditions, and the catalytically relevant metal-binding site has been assigned to the histidine-containing high-affinity site.</text>
</comment>
<dbReference type="InterPro" id="IPR001714">
    <property type="entry name" value="Pept_M24_MAP"/>
</dbReference>
<dbReference type="PRINTS" id="PR00599">
    <property type="entry name" value="MAPEPTIDASE"/>
</dbReference>
<evidence type="ECO:0000259" key="8">
    <source>
        <dbReference type="Pfam" id="PF00557"/>
    </source>
</evidence>
<evidence type="ECO:0000256" key="5">
    <source>
        <dbReference type="ARBA" id="ARBA00022801"/>
    </source>
</evidence>
<dbReference type="GO" id="GO:0005829">
    <property type="term" value="C:cytosol"/>
    <property type="evidence" value="ECO:0007669"/>
    <property type="project" value="TreeGrafter"/>
</dbReference>
<evidence type="ECO:0000256" key="7">
    <source>
        <dbReference type="RuleBase" id="RU003653"/>
    </source>
</evidence>
<dbReference type="HAMAP" id="MF_01974">
    <property type="entry name" value="MetAP_1"/>
    <property type="match status" value="1"/>
</dbReference>
<dbReference type="PANTHER" id="PTHR43330:SF27">
    <property type="entry name" value="METHIONINE AMINOPEPTIDASE"/>
    <property type="match status" value="1"/>
</dbReference>
<evidence type="ECO:0000313" key="9">
    <source>
        <dbReference type="EMBL" id="MBF1129320.1"/>
    </source>
</evidence>
<keyword evidence="2 6" id="KW-0031">Aminopeptidase</keyword>
<evidence type="ECO:0000256" key="4">
    <source>
        <dbReference type="ARBA" id="ARBA00022723"/>
    </source>
</evidence>
<name>A0A930B895_9FIRM</name>
<dbReference type="SUPFAM" id="SSF55920">
    <property type="entry name" value="Creatinase/aminopeptidase"/>
    <property type="match status" value="1"/>
</dbReference>
<gene>
    <name evidence="6 9" type="primary">map</name>
    <name evidence="9" type="ORF">HXL70_04660</name>
</gene>
<dbReference type="Pfam" id="PF00557">
    <property type="entry name" value="Peptidase_M24"/>
    <property type="match status" value="1"/>
</dbReference>
<dbReference type="CDD" id="cd01086">
    <property type="entry name" value="MetAP1"/>
    <property type="match status" value="1"/>
</dbReference>
<evidence type="ECO:0000256" key="3">
    <source>
        <dbReference type="ARBA" id="ARBA00022670"/>
    </source>
</evidence>
<feature type="binding site" evidence="6">
    <location>
        <position position="95"/>
    </location>
    <ligand>
        <name>a divalent metal cation</name>
        <dbReference type="ChEBI" id="CHEBI:60240"/>
        <label>1</label>
    </ligand>
</feature>
<dbReference type="InterPro" id="IPR002467">
    <property type="entry name" value="Pept_M24A_MAP1"/>
</dbReference>
<evidence type="ECO:0000256" key="1">
    <source>
        <dbReference type="ARBA" id="ARBA00002521"/>
    </source>
</evidence>
<evidence type="ECO:0000256" key="6">
    <source>
        <dbReference type="HAMAP-Rule" id="MF_01974"/>
    </source>
</evidence>
<feature type="binding site" evidence="6">
    <location>
        <position position="77"/>
    </location>
    <ligand>
        <name>substrate</name>
    </ligand>
</feature>
<feature type="domain" description="Peptidase M24" evidence="8">
    <location>
        <begin position="11"/>
        <end position="239"/>
    </location>
</feature>
<reference evidence="9" key="1">
    <citation type="submission" date="2020-04" db="EMBL/GenBank/DDBJ databases">
        <title>Deep metagenomics examines the oral microbiome during advanced dental caries in children, revealing novel taxa and co-occurrences with host molecules.</title>
        <authorList>
            <person name="Baker J.L."/>
            <person name="Morton J.T."/>
            <person name="Dinis M."/>
            <person name="Alvarez R."/>
            <person name="Tran N.C."/>
            <person name="Knight R."/>
            <person name="Edlund A."/>
        </authorList>
    </citation>
    <scope>NUCLEOTIDE SEQUENCE</scope>
    <source>
        <strain evidence="9">JCVI_32_bin.14</strain>
    </source>
</reference>
<dbReference type="AlphaFoldDB" id="A0A930B895"/>
<dbReference type="GO" id="GO:0004239">
    <property type="term" value="F:initiator methionyl aminopeptidase activity"/>
    <property type="evidence" value="ECO:0007669"/>
    <property type="project" value="UniProtKB-UniRule"/>
</dbReference>
<dbReference type="Proteomes" id="UP000757890">
    <property type="component" value="Unassembled WGS sequence"/>
</dbReference>
<dbReference type="GO" id="GO:0070006">
    <property type="term" value="F:metalloaminopeptidase activity"/>
    <property type="evidence" value="ECO:0007669"/>
    <property type="project" value="UniProtKB-UniRule"/>
</dbReference>
<dbReference type="GO" id="GO:0006508">
    <property type="term" value="P:proteolysis"/>
    <property type="evidence" value="ECO:0007669"/>
    <property type="project" value="UniProtKB-KW"/>
</dbReference>
<comment type="catalytic activity">
    <reaction evidence="6 7">
        <text>Release of N-terminal amino acids, preferentially methionine, from peptides and arylamides.</text>
        <dbReference type="EC" id="3.4.11.18"/>
    </reaction>
</comment>
<feature type="binding site" evidence="6">
    <location>
        <position position="233"/>
    </location>
    <ligand>
        <name>a divalent metal cation</name>
        <dbReference type="ChEBI" id="CHEBI:60240"/>
        <label>1</label>
    </ligand>
</feature>
<feature type="binding site" evidence="6">
    <location>
        <position position="233"/>
    </location>
    <ligand>
        <name>a divalent metal cation</name>
        <dbReference type="ChEBI" id="CHEBI:60240"/>
        <label>2</label>
        <note>catalytic</note>
    </ligand>
</feature>
<feature type="binding site" evidence="6">
    <location>
        <position position="169"/>
    </location>
    <ligand>
        <name>a divalent metal cation</name>
        <dbReference type="ChEBI" id="CHEBI:60240"/>
        <label>2</label>
        <note>catalytic</note>
    </ligand>
</feature>
<dbReference type="EC" id="3.4.11.18" evidence="6 7"/>
<comment type="subunit">
    <text evidence="6">Monomer.</text>
</comment>
<sequence length="250" mass="26794">MITIYTSEEIEKIAAAGKLTADTLSMLERAVRPGISTLELDEMAEKFIRSRGGIPSCKGYEGFPGSICASVNDTVVHGIPSARKILKKGDIISLDLVVELNGYMGDSCITVPVGHTNKKNAQLLKVTEEALFAGIKQAVPGNTVGDIGHAVESYVRPYGYDVLRDYVGHGIGIEMHEDPEIPNYGTPGHGPRLEEGMVICIEPMVTMGRADIITLRDGWGVVTADGLPAAHCEHTIAITGNGPRILTLRD</sequence>
<keyword evidence="5 6" id="KW-0378">Hydrolase</keyword>
<dbReference type="GO" id="GO:0046872">
    <property type="term" value="F:metal ion binding"/>
    <property type="evidence" value="ECO:0007669"/>
    <property type="project" value="UniProtKB-UniRule"/>
</dbReference>
<feature type="binding site" evidence="6">
    <location>
        <position position="106"/>
    </location>
    <ligand>
        <name>a divalent metal cation</name>
        <dbReference type="ChEBI" id="CHEBI:60240"/>
        <label>1</label>
    </ligand>
</feature>
<feature type="binding site" evidence="6">
    <location>
        <position position="106"/>
    </location>
    <ligand>
        <name>a divalent metal cation</name>
        <dbReference type="ChEBI" id="CHEBI:60240"/>
        <label>2</label>
        <note>catalytic</note>
    </ligand>
</feature>
<comment type="caution">
    <text evidence="9">The sequence shown here is derived from an EMBL/GenBank/DDBJ whole genome shotgun (WGS) entry which is preliminary data.</text>
</comment>
<keyword evidence="3 6" id="KW-0645">Protease</keyword>